<keyword evidence="4" id="KW-0678">Repressor</keyword>
<evidence type="ECO:0000313" key="12">
    <source>
        <dbReference type="EMBL" id="ETO29289.1"/>
    </source>
</evidence>
<dbReference type="PRINTS" id="PR01270">
    <property type="entry name" value="HDASUPER"/>
</dbReference>
<keyword evidence="13" id="KW-1185">Reference proteome</keyword>
<feature type="region of interest" description="Disordered" evidence="10">
    <location>
        <begin position="1"/>
        <end position="35"/>
    </location>
</feature>
<organism evidence="12 13">
    <name type="scientific">Reticulomyxa filosa</name>
    <dbReference type="NCBI Taxonomy" id="46433"/>
    <lineage>
        <taxon>Eukaryota</taxon>
        <taxon>Sar</taxon>
        <taxon>Rhizaria</taxon>
        <taxon>Retaria</taxon>
        <taxon>Foraminifera</taxon>
        <taxon>Monothalamids</taxon>
        <taxon>Reticulomyxidae</taxon>
        <taxon>Reticulomyxa</taxon>
    </lineage>
</organism>
<dbReference type="PANTHER" id="PTHR10625">
    <property type="entry name" value="HISTONE DEACETYLASE HDAC1-RELATED"/>
    <property type="match status" value="1"/>
</dbReference>
<gene>
    <name evidence="12" type="ORF">RFI_07835</name>
</gene>
<evidence type="ECO:0000256" key="3">
    <source>
        <dbReference type="ARBA" id="ARBA00012111"/>
    </source>
</evidence>
<dbReference type="GO" id="GO:0000118">
    <property type="term" value="C:histone deacetylase complex"/>
    <property type="evidence" value="ECO:0007669"/>
    <property type="project" value="TreeGrafter"/>
</dbReference>
<dbReference type="Pfam" id="PF00850">
    <property type="entry name" value="Hist_deacetyl"/>
    <property type="match status" value="1"/>
</dbReference>
<evidence type="ECO:0000256" key="8">
    <source>
        <dbReference type="ARBA" id="ARBA00023163"/>
    </source>
</evidence>
<proteinExistence type="inferred from homology"/>
<evidence type="ECO:0000256" key="7">
    <source>
        <dbReference type="ARBA" id="ARBA00023015"/>
    </source>
</evidence>
<keyword evidence="7" id="KW-0805">Transcription regulation</keyword>
<dbReference type="Proteomes" id="UP000023152">
    <property type="component" value="Unassembled WGS sequence"/>
</dbReference>
<evidence type="ECO:0000256" key="1">
    <source>
        <dbReference type="ARBA" id="ARBA00004123"/>
    </source>
</evidence>
<dbReference type="EMBL" id="ASPP01006135">
    <property type="protein sequence ID" value="ETO29289.1"/>
    <property type="molecule type" value="Genomic_DNA"/>
</dbReference>
<evidence type="ECO:0000256" key="4">
    <source>
        <dbReference type="ARBA" id="ARBA00022491"/>
    </source>
</evidence>
<dbReference type="InterPro" id="IPR037138">
    <property type="entry name" value="His_deacetylse_dom_sf"/>
</dbReference>
<comment type="subcellular location">
    <subcellularLocation>
        <location evidence="1">Nucleus</location>
    </subcellularLocation>
</comment>
<evidence type="ECO:0000259" key="11">
    <source>
        <dbReference type="Pfam" id="PF00850"/>
    </source>
</evidence>
<feature type="compositionally biased region" description="Basic and acidic residues" evidence="10">
    <location>
        <begin position="19"/>
        <end position="35"/>
    </location>
</feature>
<dbReference type="InterPro" id="IPR023696">
    <property type="entry name" value="Ureohydrolase_dom_sf"/>
</dbReference>
<keyword evidence="9" id="KW-0539">Nucleus</keyword>
<feature type="region of interest" description="Disordered" evidence="10">
    <location>
        <begin position="329"/>
        <end position="353"/>
    </location>
</feature>
<evidence type="ECO:0000256" key="10">
    <source>
        <dbReference type="SAM" id="MobiDB-lite"/>
    </source>
</evidence>
<keyword evidence="6" id="KW-0156">Chromatin regulator</keyword>
<dbReference type="OrthoDB" id="424012at2759"/>
<keyword evidence="5" id="KW-0378">Hydrolase</keyword>
<evidence type="ECO:0000313" key="13">
    <source>
        <dbReference type="Proteomes" id="UP000023152"/>
    </source>
</evidence>
<comment type="similarity">
    <text evidence="2">Belongs to the histone deacetylase family. HD type 2 subfamily.</text>
</comment>
<evidence type="ECO:0000256" key="2">
    <source>
        <dbReference type="ARBA" id="ARBA00007738"/>
    </source>
</evidence>
<dbReference type="GO" id="GO:0040029">
    <property type="term" value="P:epigenetic regulation of gene expression"/>
    <property type="evidence" value="ECO:0007669"/>
    <property type="project" value="TreeGrafter"/>
</dbReference>
<dbReference type="EC" id="3.5.1.98" evidence="3"/>
<dbReference type="Gene3D" id="3.40.800.20">
    <property type="entry name" value="Histone deacetylase domain"/>
    <property type="match status" value="1"/>
</dbReference>
<dbReference type="InterPro" id="IPR000286">
    <property type="entry name" value="HDACs"/>
</dbReference>
<evidence type="ECO:0000256" key="5">
    <source>
        <dbReference type="ARBA" id="ARBA00022801"/>
    </source>
</evidence>
<evidence type="ECO:0000256" key="6">
    <source>
        <dbReference type="ARBA" id="ARBA00022853"/>
    </source>
</evidence>
<dbReference type="InterPro" id="IPR023801">
    <property type="entry name" value="His_deacetylse_dom"/>
</dbReference>
<evidence type="ECO:0000256" key="9">
    <source>
        <dbReference type="ARBA" id="ARBA00023242"/>
    </source>
</evidence>
<dbReference type="SUPFAM" id="SSF52768">
    <property type="entry name" value="Arginase/deacetylase"/>
    <property type="match status" value="1"/>
</dbReference>
<keyword evidence="8" id="KW-0804">Transcription</keyword>
<reference evidence="12 13" key="1">
    <citation type="journal article" date="2013" name="Curr. Biol.">
        <title>The Genome of the Foraminiferan Reticulomyxa filosa.</title>
        <authorList>
            <person name="Glockner G."/>
            <person name="Hulsmann N."/>
            <person name="Schleicher M."/>
            <person name="Noegel A.A."/>
            <person name="Eichinger L."/>
            <person name="Gallinger C."/>
            <person name="Pawlowski J."/>
            <person name="Sierra R."/>
            <person name="Euteneuer U."/>
            <person name="Pillet L."/>
            <person name="Moustafa A."/>
            <person name="Platzer M."/>
            <person name="Groth M."/>
            <person name="Szafranski K."/>
            <person name="Schliwa M."/>
        </authorList>
    </citation>
    <scope>NUCLEOTIDE SEQUENCE [LARGE SCALE GENOMIC DNA]</scope>
</reference>
<accession>X6NU26</accession>
<protein>
    <recommendedName>
        <fullName evidence="3">histone deacetylase</fullName>
        <ecNumber evidence="3">3.5.1.98</ecNumber>
    </recommendedName>
</protein>
<dbReference type="AlphaFoldDB" id="X6NU26"/>
<feature type="domain" description="Histone deacetylase" evidence="11">
    <location>
        <begin position="43"/>
        <end position="241"/>
    </location>
</feature>
<name>X6NU26_RETFI</name>
<dbReference type="GO" id="GO:0141221">
    <property type="term" value="F:histone deacetylase activity, hydrolytic mechanism"/>
    <property type="evidence" value="ECO:0007669"/>
    <property type="project" value="UniProtKB-EC"/>
</dbReference>
<dbReference type="PANTHER" id="PTHR10625:SF5">
    <property type="entry name" value="HISTONE DEACETYLASE"/>
    <property type="match status" value="1"/>
</dbReference>
<comment type="caution">
    <text evidence="12">The sequence shown here is derived from an EMBL/GenBank/DDBJ whole genome shotgun (WGS) entry which is preliminary data.</text>
</comment>
<sequence length="353" mass="40016">MRTRRRGGGGEEEEEEEEGRQAREKEKKERAREKYKNDKCKKRYAVTLNRPPGHHCDGQRIHGYCYINNVAASIDRVCKVMDTKMKILVLDVDVHHGDGTQKLFYSNPNVLTISFHQFDGTFFPCTGERKEYGPSRGHAAYGTNINIPLHPGATDYDLLYALRNVVWPIVDEFQPEIAYYAVGTDGVDGDRACPDTKLSPLIYGQVCYELMSRCSKIVVTTEGGYTTSFLADGMNSVMQALTGSHNVNIFPSSFAQAWIRPETKNAVECTRSDLKKIYRFPDLVYDNTGYEDWKQPQTSASHVHTFMHQIHPRTHFCVCLCVISRRENKQETRGGGGGGGEKKKKELHKTGKY</sequence>